<dbReference type="PROSITE" id="PS51554">
    <property type="entry name" value="PFL"/>
    <property type="match status" value="1"/>
</dbReference>
<evidence type="ECO:0000259" key="1">
    <source>
        <dbReference type="PROSITE" id="PS51554"/>
    </source>
</evidence>
<keyword evidence="3" id="KW-1185">Reference proteome</keyword>
<feature type="non-terminal residue" evidence="2">
    <location>
        <position position="1"/>
    </location>
</feature>
<dbReference type="SUPFAM" id="SSF51998">
    <property type="entry name" value="PFL-like glycyl radical enzymes"/>
    <property type="match status" value="1"/>
</dbReference>
<protein>
    <recommendedName>
        <fullName evidence="1">PFL domain-containing protein</fullName>
    </recommendedName>
</protein>
<dbReference type="Gene3D" id="3.20.70.20">
    <property type="match status" value="1"/>
</dbReference>
<feature type="domain" description="PFL" evidence="1">
    <location>
        <begin position="55"/>
        <end position="302"/>
    </location>
</feature>
<dbReference type="Proteomes" id="UP000485058">
    <property type="component" value="Unassembled WGS sequence"/>
</dbReference>
<sequence>MLKSFLDVRVTPASQRSSRLLSAAPRLGRCQRIGLRTISQAVVAPAPDLLPSLAPPCNPLLDIHKSTIATIPDPRPKPAVDVGINVSKFVEDNYTPYDGDASFLASATERTTKLWSELEHLIHKELEKGVLDVDPSKPSTITAFGPGYIDQALEKIVGLQTDAPLKRAIKPQGGVGMVRSSLEAYGYTADPHVEELYTKIRKTHNQGVFDAYTAEMRAARKSGILSGLPDGYGRGRIIGDYRRVALYGVDALIKAKQMDLKVNLLGVMDEERIRLREEVNDQIRALNELKQMAASYGHDVSK</sequence>
<dbReference type="Pfam" id="PF02901">
    <property type="entry name" value="PFL-like"/>
    <property type="match status" value="1"/>
</dbReference>
<dbReference type="InterPro" id="IPR050244">
    <property type="entry name" value="Auton_GlycylRad_Cofactor"/>
</dbReference>
<dbReference type="EMBL" id="BLLF01001497">
    <property type="protein sequence ID" value="GFH19650.1"/>
    <property type="molecule type" value="Genomic_DNA"/>
</dbReference>
<evidence type="ECO:0000313" key="3">
    <source>
        <dbReference type="Proteomes" id="UP000485058"/>
    </source>
</evidence>
<accession>A0A699ZEG0</accession>
<dbReference type="GO" id="GO:0005829">
    <property type="term" value="C:cytosol"/>
    <property type="evidence" value="ECO:0007669"/>
    <property type="project" value="TreeGrafter"/>
</dbReference>
<comment type="caution">
    <text evidence="2">The sequence shown here is derived from an EMBL/GenBank/DDBJ whole genome shotgun (WGS) entry which is preliminary data.</text>
</comment>
<dbReference type="GO" id="GO:0008861">
    <property type="term" value="F:formate C-acetyltransferase activity"/>
    <property type="evidence" value="ECO:0007669"/>
    <property type="project" value="TreeGrafter"/>
</dbReference>
<dbReference type="AlphaFoldDB" id="A0A699ZEG0"/>
<dbReference type="PANTHER" id="PTHR30191:SF0">
    <property type="entry name" value="FORMATE ACETYLTRANSFERASE 1"/>
    <property type="match status" value="1"/>
</dbReference>
<name>A0A699ZEG0_HAELA</name>
<reference evidence="2 3" key="1">
    <citation type="submission" date="2020-02" db="EMBL/GenBank/DDBJ databases">
        <title>Draft genome sequence of Haematococcus lacustris strain NIES-144.</title>
        <authorList>
            <person name="Morimoto D."/>
            <person name="Nakagawa S."/>
            <person name="Yoshida T."/>
            <person name="Sawayama S."/>
        </authorList>
    </citation>
    <scope>NUCLEOTIDE SEQUENCE [LARGE SCALE GENOMIC DNA]</scope>
    <source>
        <strain evidence="2 3">NIES-144</strain>
    </source>
</reference>
<gene>
    <name evidence="2" type="ORF">HaLaN_16626</name>
</gene>
<dbReference type="InterPro" id="IPR004184">
    <property type="entry name" value="PFL_dom"/>
</dbReference>
<dbReference type="PANTHER" id="PTHR30191">
    <property type="entry name" value="FORMATE ACETYLTRANSFERASE"/>
    <property type="match status" value="1"/>
</dbReference>
<evidence type="ECO:0000313" key="2">
    <source>
        <dbReference type="EMBL" id="GFH19650.1"/>
    </source>
</evidence>
<proteinExistence type="predicted"/>
<organism evidence="2 3">
    <name type="scientific">Haematococcus lacustris</name>
    <name type="common">Green alga</name>
    <name type="synonym">Haematococcus pluvialis</name>
    <dbReference type="NCBI Taxonomy" id="44745"/>
    <lineage>
        <taxon>Eukaryota</taxon>
        <taxon>Viridiplantae</taxon>
        <taxon>Chlorophyta</taxon>
        <taxon>core chlorophytes</taxon>
        <taxon>Chlorophyceae</taxon>
        <taxon>CS clade</taxon>
        <taxon>Chlamydomonadales</taxon>
        <taxon>Haematococcaceae</taxon>
        <taxon>Haematococcus</taxon>
    </lineage>
</organism>
<feature type="non-terminal residue" evidence="2">
    <location>
        <position position="302"/>
    </location>
</feature>